<protein>
    <recommendedName>
        <fullName evidence="3">Tail assembly chaperone</fullName>
    </recommendedName>
</protein>
<dbReference type="OrthoDB" id="1801573at2"/>
<evidence type="ECO:0008006" key="3">
    <source>
        <dbReference type="Google" id="ProtNLM"/>
    </source>
</evidence>
<dbReference type="Proteomes" id="UP000295632">
    <property type="component" value="Unassembled WGS sequence"/>
</dbReference>
<sequence length="108" mass="12020">MAKNDVRIKRVPIELDKTRHLVFDMNAFCELEDEYGDFQEAMNKISSGSIKATRAMLWAALIHEDETLTPKKVGAMIAPNQLEGIVTKITDAITAALPEADESDTKNK</sequence>
<dbReference type="RefSeq" id="WP_133580665.1">
    <property type="nucleotide sequence ID" value="NZ_SNYJ01000008.1"/>
</dbReference>
<dbReference type="AlphaFoldDB" id="A0A4R6U006"/>
<keyword evidence="2" id="KW-1185">Reference proteome</keyword>
<gene>
    <name evidence="1" type="ORF">EV213_108193</name>
</gene>
<proteinExistence type="predicted"/>
<name>A0A4R6U006_9BACI</name>
<organism evidence="1 2">
    <name type="scientific">Aureibacillus halotolerans</name>
    <dbReference type="NCBI Taxonomy" id="1508390"/>
    <lineage>
        <taxon>Bacteria</taxon>
        <taxon>Bacillati</taxon>
        <taxon>Bacillota</taxon>
        <taxon>Bacilli</taxon>
        <taxon>Bacillales</taxon>
        <taxon>Bacillaceae</taxon>
        <taxon>Aureibacillus</taxon>
    </lineage>
</organism>
<evidence type="ECO:0000313" key="1">
    <source>
        <dbReference type="EMBL" id="TDQ39241.1"/>
    </source>
</evidence>
<evidence type="ECO:0000313" key="2">
    <source>
        <dbReference type="Proteomes" id="UP000295632"/>
    </source>
</evidence>
<dbReference type="EMBL" id="SNYJ01000008">
    <property type="protein sequence ID" value="TDQ39241.1"/>
    <property type="molecule type" value="Genomic_DNA"/>
</dbReference>
<comment type="caution">
    <text evidence="1">The sequence shown here is derived from an EMBL/GenBank/DDBJ whole genome shotgun (WGS) entry which is preliminary data.</text>
</comment>
<reference evidence="1 2" key="1">
    <citation type="submission" date="2019-03" db="EMBL/GenBank/DDBJ databases">
        <title>Genomic Encyclopedia of Type Strains, Phase IV (KMG-IV): sequencing the most valuable type-strain genomes for metagenomic binning, comparative biology and taxonomic classification.</title>
        <authorList>
            <person name="Goeker M."/>
        </authorList>
    </citation>
    <scope>NUCLEOTIDE SEQUENCE [LARGE SCALE GENOMIC DNA]</scope>
    <source>
        <strain evidence="1 2">DSM 28697</strain>
    </source>
</reference>
<accession>A0A4R6U006</accession>